<proteinExistence type="predicted"/>
<dbReference type="Proteomes" id="UP000215914">
    <property type="component" value="Unassembled WGS sequence"/>
</dbReference>
<evidence type="ECO:0000313" key="1">
    <source>
        <dbReference type="EMBL" id="KAF5819810.1"/>
    </source>
</evidence>
<gene>
    <name evidence="1" type="ORF">HanXRQr2_Chr02g0081781</name>
</gene>
<accession>A0A9K3JR37</accession>
<sequence length="98" mass="11782">MCAKNPCWVLYLEQNYFRHFLLSVLGLSSLLMFPRRSFVLQQQPALWHSPSHKLSHWQPSHIEFQTALLQSYKHLILFLTYQSCHTLDLRSKLCRLFY</sequence>
<protein>
    <submittedName>
        <fullName evidence="1">Uncharacterized protein</fullName>
    </submittedName>
</protein>
<dbReference type="AlphaFoldDB" id="A0A9K3JR37"/>
<name>A0A9K3JR37_HELAN</name>
<comment type="caution">
    <text evidence="1">The sequence shown here is derived from an EMBL/GenBank/DDBJ whole genome shotgun (WGS) entry which is preliminary data.</text>
</comment>
<organism evidence="1 2">
    <name type="scientific">Helianthus annuus</name>
    <name type="common">Common sunflower</name>
    <dbReference type="NCBI Taxonomy" id="4232"/>
    <lineage>
        <taxon>Eukaryota</taxon>
        <taxon>Viridiplantae</taxon>
        <taxon>Streptophyta</taxon>
        <taxon>Embryophyta</taxon>
        <taxon>Tracheophyta</taxon>
        <taxon>Spermatophyta</taxon>
        <taxon>Magnoliopsida</taxon>
        <taxon>eudicotyledons</taxon>
        <taxon>Gunneridae</taxon>
        <taxon>Pentapetalae</taxon>
        <taxon>asterids</taxon>
        <taxon>campanulids</taxon>
        <taxon>Asterales</taxon>
        <taxon>Asteraceae</taxon>
        <taxon>Asteroideae</taxon>
        <taxon>Heliantheae alliance</taxon>
        <taxon>Heliantheae</taxon>
        <taxon>Helianthus</taxon>
    </lineage>
</organism>
<keyword evidence="2" id="KW-1185">Reference proteome</keyword>
<dbReference type="EMBL" id="MNCJ02000317">
    <property type="protein sequence ID" value="KAF5819810.1"/>
    <property type="molecule type" value="Genomic_DNA"/>
</dbReference>
<reference evidence="1" key="1">
    <citation type="journal article" date="2017" name="Nature">
        <title>The sunflower genome provides insights into oil metabolism, flowering and Asterid evolution.</title>
        <authorList>
            <person name="Badouin H."/>
            <person name="Gouzy J."/>
            <person name="Grassa C.J."/>
            <person name="Murat F."/>
            <person name="Staton S.E."/>
            <person name="Cottret L."/>
            <person name="Lelandais-Briere C."/>
            <person name="Owens G.L."/>
            <person name="Carrere S."/>
            <person name="Mayjonade B."/>
            <person name="Legrand L."/>
            <person name="Gill N."/>
            <person name="Kane N.C."/>
            <person name="Bowers J.E."/>
            <person name="Hubner S."/>
            <person name="Bellec A."/>
            <person name="Berard A."/>
            <person name="Berges H."/>
            <person name="Blanchet N."/>
            <person name="Boniface M.C."/>
            <person name="Brunel D."/>
            <person name="Catrice O."/>
            <person name="Chaidir N."/>
            <person name="Claudel C."/>
            <person name="Donnadieu C."/>
            <person name="Faraut T."/>
            <person name="Fievet G."/>
            <person name="Helmstetter N."/>
            <person name="King M."/>
            <person name="Knapp S.J."/>
            <person name="Lai Z."/>
            <person name="Le Paslier M.C."/>
            <person name="Lippi Y."/>
            <person name="Lorenzon L."/>
            <person name="Mandel J.R."/>
            <person name="Marage G."/>
            <person name="Marchand G."/>
            <person name="Marquand E."/>
            <person name="Bret-Mestries E."/>
            <person name="Morien E."/>
            <person name="Nambeesan S."/>
            <person name="Nguyen T."/>
            <person name="Pegot-Espagnet P."/>
            <person name="Pouilly N."/>
            <person name="Raftis F."/>
            <person name="Sallet E."/>
            <person name="Schiex T."/>
            <person name="Thomas J."/>
            <person name="Vandecasteele C."/>
            <person name="Vares D."/>
            <person name="Vear F."/>
            <person name="Vautrin S."/>
            <person name="Crespi M."/>
            <person name="Mangin B."/>
            <person name="Burke J.M."/>
            <person name="Salse J."/>
            <person name="Munos S."/>
            <person name="Vincourt P."/>
            <person name="Rieseberg L.H."/>
            <person name="Langlade N.B."/>
        </authorList>
    </citation>
    <scope>NUCLEOTIDE SEQUENCE</scope>
    <source>
        <tissue evidence="1">Leaves</tissue>
    </source>
</reference>
<reference evidence="1" key="2">
    <citation type="submission" date="2020-06" db="EMBL/GenBank/DDBJ databases">
        <title>Helianthus annuus Genome sequencing and assembly Release 2.</title>
        <authorList>
            <person name="Gouzy J."/>
            <person name="Langlade N."/>
            <person name="Munos S."/>
        </authorList>
    </citation>
    <scope>NUCLEOTIDE SEQUENCE</scope>
    <source>
        <tissue evidence="1">Leaves</tissue>
    </source>
</reference>
<dbReference type="Gramene" id="mRNA:HanXRQr2_Chr02g0081781">
    <property type="protein sequence ID" value="CDS:HanXRQr2_Chr02g0081781.1"/>
    <property type="gene ID" value="HanXRQr2_Chr02g0081781"/>
</dbReference>
<evidence type="ECO:0000313" key="2">
    <source>
        <dbReference type="Proteomes" id="UP000215914"/>
    </source>
</evidence>